<feature type="non-terminal residue" evidence="1">
    <location>
        <position position="1"/>
    </location>
</feature>
<reference evidence="1" key="1">
    <citation type="journal article" date="2019" name="Sci. Rep.">
        <title>Draft genome of Tanacetum cinerariifolium, the natural source of mosquito coil.</title>
        <authorList>
            <person name="Yamashiro T."/>
            <person name="Shiraishi A."/>
            <person name="Satake H."/>
            <person name="Nakayama K."/>
        </authorList>
    </citation>
    <scope>NUCLEOTIDE SEQUENCE</scope>
</reference>
<protein>
    <submittedName>
        <fullName evidence="1">Uncharacterized protein</fullName>
    </submittedName>
</protein>
<gene>
    <name evidence="1" type="ORF">Tci_871010</name>
</gene>
<proteinExistence type="predicted"/>
<organism evidence="1">
    <name type="scientific">Tanacetum cinerariifolium</name>
    <name type="common">Dalmatian daisy</name>
    <name type="synonym">Chrysanthemum cinerariifolium</name>
    <dbReference type="NCBI Taxonomy" id="118510"/>
    <lineage>
        <taxon>Eukaryota</taxon>
        <taxon>Viridiplantae</taxon>
        <taxon>Streptophyta</taxon>
        <taxon>Embryophyta</taxon>
        <taxon>Tracheophyta</taxon>
        <taxon>Spermatophyta</taxon>
        <taxon>Magnoliopsida</taxon>
        <taxon>eudicotyledons</taxon>
        <taxon>Gunneridae</taxon>
        <taxon>Pentapetalae</taxon>
        <taxon>asterids</taxon>
        <taxon>campanulids</taxon>
        <taxon>Asterales</taxon>
        <taxon>Asteraceae</taxon>
        <taxon>Asteroideae</taxon>
        <taxon>Anthemideae</taxon>
        <taxon>Anthemidinae</taxon>
        <taxon>Tanacetum</taxon>
    </lineage>
</organism>
<dbReference type="AlphaFoldDB" id="A0A699SN21"/>
<sequence>LSIERDKTLADLGTWQDQISRHEGEVEFASFFKELEDAQKLLADIQSKNLSTKDMQAELENNKFGTSQIEQLNCVRDCLQALAEGRNEVISNEQKSIDELAQASKHGKDK</sequence>
<dbReference type="EMBL" id="BKCJ011175817">
    <property type="protein sequence ID" value="GFC99040.1"/>
    <property type="molecule type" value="Genomic_DNA"/>
</dbReference>
<feature type="non-terminal residue" evidence="1">
    <location>
        <position position="110"/>
    </location>
</feature>
<comment type="caution">
    <text evidence="1">The sequence shown here is derived from an EMBL/GenBank/DDBJ whole genome shotgun (WGS) entry which is preliminary data.</text>
</comment>
<name>A0A699SN21_TANCI</name>
<accession>A0A699SN21</accession>
<evidence type="ECO:0000313" key="1">
    <source>
        <dbReference type="EMBL" id="GFC99040.1"/>
    </source>
</evidence>